<name>A0ACC2H4H9_DALPE</name>
<gene>
    <name evidence="1" type="ORF">DPEC_G00079820</name>
</gene>
<dbReference type="Proteomes" id="UP001157502">
    <property type="component" value="Chromosome 6"/>
</dbReference>
<reference evidence="1" key="1">
    <citation type="submission" date="2021-05" db="EMBL/GenBank/DDBJ databases">
        <authorList>
            <person name="Pan Q."/>
            <person name="Jouanno E."/>
            <person name="Zahm M."/>
            <person name="Klopp C."/>
            <person name="Cabau C."/>
            <person name="Louis A."/>
            <person name="Berthelot C."/>
            <person name="Parey E."/>
            <person name="Roest Crollius H."/>
            <person name="Montfort J."/>
            <person name="Robinson-Rechavi M."/>
            <person name="Bouchez O."/>
            <person name="Lampietro C."/>
            <person name="Lopez Roques C."/>
            <person name="Donnadieu C."/>
            <person name="Postlethwait J."/>
            <person name="Bobe J."/>
            <person name="Dillon D."/>
            <person name="Chandos A."/>
            <person name="von Hippel F."/>
            <person name="Guiguen Y."/>
        </authorList>
    </citation>
    <scope>NUCLEOTIDE SEQUENCE</scope>
    <source>
        <strain evidence="1">YG-Jan2019</strain>
    </source>
</reference>
<protein>
    <submittedName>
        <fullName evidence="1">Uncharacterized protein</fullName>
    </submittedName>
</protein>
<dbReference type="EMBL" id="CM055733">
    <property type="protein sequence ID" value="KAJ8010888.1"/>
    <property type="molecule type" value="Genomic_DNA"/>
</dbReference>
<comment type="caution">
    <text evidence="1">The sequence shown here is derived from an EMBL/GenBank/DDBJ whole genome shotgun (WGS) entry which is preliminary data.</text>
</comment>
<evidence type="ECO:0000313" key="1">
    <source>
        <dbReference type="EMBL" id="KAJ8010888.1"/>
    </source>
</evidence>
<sequence length="313" mass="34652">MVLSVDCVLLLVAVLLGSYHAAVEGGCAGKCCRGSDNSCATTDWRVDRVYGTCYCDEGCARTLDCCHDYPTACPAQACVVTEWSHWSGCAQSCQPSKRVRQRHIEREPRNTGETCPNLEELAGCMEYRSHQTEHCAQNTGPAFITTLVFGSGRKRYDVYGSPLDPGFCMEYRMESLTSWCEVENRPHTRWMQYLREGHSVCVACQPPAMRNHSTSCQGDGQESNRFAEIKNFKTLQLVTSARFIKTKRGRALLAGFGAPSLPGNMEEGPKDNTLLLSSSPQLPLHLTTAENQHGALFNVLLTRPTSTRQNRGV</sequence>
<accession>A0ACC2H4H9</accession>
<organism evidence="1 2">
    <name type="scientific">Dallia pectoralis</name>
    <name type="common">Alaska blackfish</name>
    <dbReference type="NCBI Taxonomy" id="75939"/>
    <lineage>
        <taxon>Eukaryota</taxon>
        <taxon>Metazoa</taxon>
        <taxon>Chordata</taxon>
        <taxon>Craniata</taxon>
        <taxon>Vertebrata</taxon>
        <taxon>Euteleostomi</taxon>
        <taxon>Actinopterygii</taxon>
        <taxon>Neopterygii</taxon>
        <taxon>Teleostei</taxon>
        <taxon>Protacanthopterygii</taxon>
        <taxon>Esociformes</taxon>
        <taxon>Umbridae</taxon>
        <taxon>Dallia</taxon>
    </lineage>
</organism>
<keyword evidence="2" id="KW-1185">Reference proteome</keyword>
<proteinExistence type="predicted"/>
<evidence type="ECO:0000313" key="2">
    <source>
        <dbReference type="Proteomes" id="UP001157502"/>
    </source>
</evidence>